<evidence type="ECO:0000313" key="4">
    <source>
        <dbReference type="Proteomes" id="UP000648239"/>
    </source>
</evidence>
<dbReference type="InterPro" id="IPR019734">
    <property type="entry name" value="TPR_rpt"/>
</dbReference>
<dbReference type="GO" id="GO:0035269">
    <property type="term" value="P:protein O-linked glycosylation via mannose"/>
    <property type="evidence" value="ECO:0007669"/>
    <property type="project" value="TreeGrafter"/>
</dbReference>
<proteinExistence type="predicted"/>
<dbReference type="SMART" id="SM00028">
    <property type="entry name" value="TPR"/>
    <property type="match status" value="4"/>
</dbReference>
<keyword evidence="1" id="KW-0802">TPR repeat</keyword>
<evidence type="ECO:0000256" key="1">
    <source>
        <dbReference type="PROSITE-ProRule" id="PRU00339"/>
    </source>
</evidence>
<dbReference type="PROSITE" id="PS50005">
    <property type="entry name" value="TPR"/>
    <property type="match status" value="2"/>
</dbReference>
<keyword evidence="2" id="KW-0732">Signal</keyword>
<comment type="caution">
    <text evidence="3">The sequence shown here is derived from an EMBL/GenBank/DDBJ whole genome shotgun (WGS) entry which is preliminary data.</text>
</comment>
<reference evidence="3 4" key="1">
    <citation type="submission" date="2020-08" db="EMBL/GenBank/DDBJ databases">
        <title>Acidobacteriota in marine sediments use diverse sulfur dissimilation pathways.</title>
        <authorList>
            <person name="Wasmund K."/>
        </authorList>
    </citation>
    <scope>NUCLEOTIDE SEQUENCE [LARGE SCALE GENOMIC DNA]</scope>
    <source>
        <strain evidence="3">MAG AM4</strain>
    </source>
</reference>
<dbReference type="Pfam" id="PF13432">
    <property type="entry name" value="TPR_16"/>
    <property type="match status" value="1"/>
</dbReference>
<dbReference type="PANTHER" id="PTHR44216">
    <property type="entry name" value="PROTEIN O-MANNOSYL-TRANSFERASE TMTC2"/>
    <property type="match status" value="1"/>
</dbReference>
<dbReference type="SUPFAM" id="SSF48452">
    <property type="entry name" value="TPR-like"/>
    <property type="match status" value="2"/>
</dbReference>
<protein>
    <submittedName>
        <fullName evidence="3">Tetratricopeptide repeat protein</fullName>
    </submittedName>
</protein>
<sequence length="438" mass="47996">MTRATNLSQAGLAIIAALLLASISCSGPDPAPPAADDSRNQPSEAYIASRDASIALGRSGRFLDAIVQVRDALAEAPDLREPYTLASGFYQEGLNDPGAIKFFDFMTGTMPEKPWPWFYRGFHQARLGRWTKATESFRQAAAILPGDAEILYYLGRAHEEAGDRSAALSQLKRARELDPAGGAIAAALTRLLAFHGELGDAEKVYEDTRMEGNSSPDLLHALGMIRTGQSRLDEAEIAFRNAIRLKPDHLNAHQALERLLERSGRTEEAERQSITTARLEDYEIGHRSWVVAALEDSDSKACLALAELELTEGNVEQAMIWFDRAERLGGTTDRLRAGRAEALFVLDEIDAGDRELAGVRQISDARVALARAVRFLSTEDAGMAQIQLDKAVKSGPEEREFLRRASDLYETTGLHARSIALLERAAEANRSYTAENGE</sequence>
<dbReference type="PANTHER" id="PTHR44216:SF3">
    <property type="entry name" value="PROTEIN O-MANNOSYL-TRANSFERASE TMTC2"/>
    <property type="match status" value="1"/>
</dbReference>
<dbReference type="InterPro" id="IPR052384">
    <property type="entry name" value="TMTC_O-mannosyltransferase"/>
</dbReference>
<dbReference type="InterPro" id="IPR011990">
    <property type="entry name" value="TPR-like_helical_dom_sf"/>
</dbReference>
<dbReference type="GO" id="GO:0000030">
    <property type="term" value="F:mannosyltransferase activity"/>
    <property type="evidence" value="ECO:0007669"/>
    <property type="project" value="TreeGrafter"/>
</dbReference>
<name>A0A8J7CKR7_9BACT</name>
<dbReference type="AlphaFoldDB" id="A0A8J7CKR7"/>
<accession>A0A8J7CKR7</accession>
<organism evidence="3 4">
    <name type="scientific">Candidatus Polarisedimenticola svalbardensis</name>
    <dbReference type="NCBI Taxonomy" id="2886004"/>
    <lineage>
        <taxon>Bacteria</taxon>
        <taxon>Pseudomonadati</taxon>
        <taxon>Acidobacteriota</taxon>
        <taxon>Candidatus Polarisedimenticolia</taxon>
        <taxon>Candidatus Polarisedimenticolales</taxon>
        <taxon>Candidatus Polarisedimenticolaceae</taxon>
        <taxon>Candidatus Polarisedimenticola</taxon>
    </lineage>
</organism>
<dbReference type="EMBL" id="JACXWD010000011">
    <property type="protein sequence ID" value="MBD3867513.1"/>
    <property type="molecule type" value="Genomic_DNA"/>
</dbReference>
<dbReference type="Pfam" id="PF14559">
    <property type="entry name" value="TPR_19"/>
    <property type="match status" value="1"/>
</dbReference>
<feature type="repeat" description="TPR" evidence="1">
    <location>
        <begin position="216"/>
        <end position="249"/>
    </location>
</feature>
<feature type="signal peptide" evidence="2">
    <location>
        <begin position="1"/>
        <end position="27"/>
    </location>
</feature>
<feature type="repeat" description="TPR" evidence="1">
    <location>
        <begin position="148"/>
        <end position="181"/>
    </location>
</feature>
<dbReference type="Pfam" id="PF13181">
    <property type="entry name" value="TPR_8"/>
    <property type="match status" value="1"/>
</dbReference>
<dbReference type="PROSITE" id="PS51257">
    <property type="entry name" value="PROKAR_LIPOPROTEIN"/>
    <property type="match status" value="1"/>
</dbReference>
<dbReference type="Gene3D" id="1.25.40.10">
    <property type="entry name" value="Tetratricopeptide repeat domain"/>
    <property type="match status" value="2"/>
</dbReference>
<evidence type="ECO:0000256" key="2">
    <source>
        <dbReference type="SAM" id="SignalP"/>
    </source>
</evidence>
<dbReference type="Proteomes" id="UP000648239">
    <property type="component" value="Unassembled WGS sequence"/>
</dbReference>
<evidence type="ECO:0000313" key="3">
    <source>
        <dbReference type="EMBL" id="MBD3867513.1"/>
    </source>
</evidence>
<gene>
    <name evidence="3" type="ORF">IFK94_05260</name>
</gene>
<feature type="chain" id="PRO_5035238505" evidence="2">
    <location>
        <begin position="28"/>
        <end position="438"/>
    </location>
</feature>